<proteinExistence type="predicted"/>
<organism evidence="2 3">
    <name type="scientific">Nocardia terpenica</name>
    <dbReference type="NCBI Taxonomy" id="455432"/>
    <lineage>
        <taxon>Bacteria</taxon>
        <taxon>Bacillati</taxon>
        <taxon>Actinomycetota</taxon>
        <taxon>Actinomycetes</taxon>
        <taxon>Mycobacteriales</taxon>
        <taxon>Nocardiaceae</taxon>
        <taxon>Nocardia</taxon>
    </lineage>
</organism>
<dbReference type="RefSeq" id="WP_098695081.1">
    <property type="nucleotide sequence ID" value="NZ_CP023778.1"/>
</dbReference>
<dbReference type="Gene3D" id="1.10.10.10">
    <property type="entry name" value="Winged helix-like DNA-binding domain superfamily/Winged helix DNA-binding domain"/>
    <property type="match status" value="1"/>
</dbReference>
<dbReference type="SMART" id="SM00347">
    <property type="entry name" value="HTH_MARR"/>
    <property type="match status" value="1"/>
</dbReference>
<reference evidence="2 3" key="1">
    <citation type="submission" date="2017-10" db="EMBL/GenBank/DDBJ databases">
        <title>Comparative genomics between pathogenic Norcardia.</title>
        <authorList>
            <person name="Zeng L."/>
        </authorList>
    </citation>
    <scope>NUCLEOTIDE SEQUENCE [LARGE SCALE GENOMIC DNA]</scope>
    <source>
        <strain evidence="2 3">NC_YFY_NT001</strain>
    </source>
</reference>
<dbReference type="InterPro" id="IPR036388">
    <property type="entry name" value="WH-like_DNA-bd_sf"/>
</dbReference>
<dbReference type="Pfam" id="PF12802">
    <property type="entry name" value="MarR_2"/>
    <property type="match status" value="1"/>
</dbReference>
<evidence type="ECO:0000313" key="3">
    <source>
        <dbReference type="Proteomes" id="UP000221961"/>
    </source>
</evidence>
<accession>A0A291RK64</accession>
<dbReference type="InterPro" id="IPR039422">
    <property type="entry name" value="MarR/SlyA-like"/>
</dbReference>
<gene>
    <name evidence="2" type="ORF">CRH09_19055</name>
</gene>
<evidence type="ECO:0000313" key="2">
    <source>
        <dbReference type="EMBL" id="ATL67976.1"/>
    </source>
</evidence>
<dbReference type="SUPFAM" id="SSF46785">
    <property type="entry name" value="Winged helix' DNA-binding domain"/>
    <property type="match status" value="1"/>
</dbReference>
<dbReference type="KEGG" id="ntp:CRH09_19055"/>
<dbReference type="GeneID" id="88359465"/>
<dbReference type="Proteomes" id="UP000221961">
    <property type="component" value="Chromosome"/>
</dbReference>
<dbReference type="PROSITE" id="PS50995">
    <property type="entry name" value="HTH_MARR_2"/>
    <property type="match status" value="1"/>
</dbReference>
<sequence>MTELARADYASLLEFRTALRRFERWSEQQARQVGLTPAQHQLLLAIKGHAGEAGPTIRDVADSLVLRHHSVVGLVDRAVQAGLVARVPDATDSRAVRLVLTRAGERCLRALSELHLTELQRLAPILEQVSTALRAPPEGVPSR</sequence>
<dbReference type="GO" id="GO:0003700">
    <property type="term" value="F:DNA-binding transcription factor activity"/>
    <property type="evidence" value="ECO:0007669"/>
    <property type="project" value="InterPro"/>
</dbReference>
<dbReference type="InterPro" id="IPR000835">
    <property type="entry name" value="HTH_MarR-typ"/>
</dbReference>
<name>A0A291RK64_9NOCA</name>
<evidence type="ECO:0000259" key="1">
    <source>
        <dbReference type="PROSITE" id="PS50995"/>
    </source>
</evidence>
<protein>
    <submittedName>
        <fullName evidence="2">MarR family transcriptional regulator</fullName>
    </submittedName>
</protein>
<dbReference type="AlphaFoldDB" id="A0A291RK64"/>
<dbReference type="GO" id="GO:0006950">
    <property type="term" value="P:response to stress"/>
    <property type="evidence" value="ECO:0007669"/>
    <property type="project" value="TreeGrafter"/>
</dbReference>
<dbReference type="PANTHER" id="PTHR33164:SF103">
    <property type="entry name" value="REGULATORY PROTEIN MARR"/>
    <property type="match status" value="1"/>
</dbReference>
<feature type="domain" description="HTH marR-type" evidence="1">
    <location>
        <begin position="1"/>
        <end position="143"/>
    </location>
</feature>
<dbReference type="PANTHER" id="PTHR33164">
    <property type="entry name" value="TRANSCRIPTIONAL REGULATOR, MARR FAMILY"/>
    <property type="match status" value="1"/>
</dbReference>
<dbReference type="EMBL" id="CP023778">
    <property type="protein sequence ID" value="ATL67976.1"/>
    <property type="molecule type" value="Genomic_DNA"/>
</dbReference>
<dbReference type="InterPro" id="IPR036390">
    <property type="entry name" value="WH_DNA-bd_sf"/>
</dbReference>